<gene>
    <name evidence="9" type="ORF">FCALED_LOCUS10154</name>
</gene>
<evidence type="ECO:0000259" key="8">
    <source>
        <dbReference type="PROSITE" id="PS50913"/>
    </source>
</evidence>
<dbReference type="PANTHER" id="PTHR23157">
    <property type="entry name" value="GRIP AND COILED-COIL DOMAIN-CONTAINING PROTEIN 1"/>
    <property type="match status" value="1"/>
</dbReference>
<dbReference type="InterPro" id="IPR000237">
    <property type="entry name" value="GRIP_dom"/>
</dbReference>
<feature type="compositionally biased region" description="Basic and acidic residues" evidence="7">
    <location>
        <begin position="402"/>
        <end position="415"/>
    </location>
</feature>
<sequence>MDKEEQQTRLEQRLANITKNIRTGSPTPSSRGRIDELESRNFTLEEEVKDLRIQLNGKQNEINKIQELLNKRTVELEKTKNEYDEKMKKMRGIFNGANKTLMELRQANASKDSEIEQLKATMEGMEKKHEETTNMVDENQKSMEKITTELHSQSAMYNAQIEQLESKLRQSNQQVNQVKAEFQQYKIRAHALLEQRNSNNEGDVSSVDTLELVASNKKLESDLSFKTSELKHAQDKLRTTERDRKRACELNAQLEKEFEKAQRAAKENSETVKSIQKQLDSFQEENEHLKAALKETEARYLANVKDFDHRLTKAIDAKEKSLIQKQEENEALQKISEQLGEDLSQLRSELSRRNEHIDELQKQLANKIPSASVVRNDIRNDNSRSSSPSSVTSRTSGNYTDMEERTSNVSEKDKDKDNLLKLQHMAEMLNDSEAHVQRLLEQEKILKEELRKLDRLEKRQDLSVEYLKNVVLKFFESNPADREPLVPVISTILQLSPDEVQSLKENAVDANSNPVVLSFGVL</sequence>
<feature type="coiled-coil region" evidence="6">
    <location>
        <begin position="422"/>
        <end position="459"/>
    </location>
</feature>
<evidence type="ECO:0000256" key="7">
    <source>
        <dbReference type="SAM" id="MobiDB-lite"/>
    </source>
</evidence>
<dbReference type="OrthoDB" id="1926336at2759"/>
<dbReference type="PANTHER" id="PTHR23157:SF25">
    <property type="entry name" value="GRIP AND COILED-COIL DOMAIN-CONTAINING PROTEIN 1"/>
    <property type="match status" value="1"/>
</dbReference>
<proteinExistence type="predicted"/>
<dbReference type="InterPro" id="IPR051952">
    <property type="entry name" value="Golgi-autophagy_related"/>
</dbReference>
<accession>A0A9N9DEL7</accession>
<comment type="subcellular location">
    <subcellularLocation>
        <location evidence="2">Cytoplasm</location>
    </subcellularLocation>
    <subcellularLocation>
        <location evidence="1">Endomembrane system</location>
        <topology evidence="1">Peripheral membrane protein</topology>
    </subcellularLocation>
</comment>
<dbReference type="SMART" id="SM00755">
    <property type="entry name" value="Grip"/>
    <property type="match status" value="1"/>
</dbReference>
<evidence type="ECO:0000256" key="6">
    <source>
        <dbReference type="SAM" id="Coils"/>
    </source>
</evidence>
<feature type="region of interest" description="Disordered" evidence="7">
    <location>
        <begin position="371"/>
        <end position="415"/>
    </location>
</feature>
<evidence type="ECO:0000256" key="3">
    <source>
        <dbReference type="ARBA" id="ARBA00022490"/>
    </source>
</evidence>
<keyword evidence="4 6" id="KW-0175">Coiled coil</keyword>
<keyword evidence="3" id="KW-0963">Cytoplasm</keyword>
<name>A0A9N9DEL7_9GLOM</name>
<evidence type="ECO:0000256" key="5">
    <source>
        <dbReference type="ARBA" id="ARBA00023136"/>
    </source>
</evidence>
<dbReference type="Pfam" id="PF01465">
    <property type="entry name" value="GRIP"/>
    <property type="match status" value="1"/>
</dbReference>
<dbReference type="Proteomes" id="UP000789570">
    <property type="component" value="Unassembled WGS sequence"/>
</dbReference>
<feature type="domain" description="GRIP" evidence="8">
    <location>
        <begin position="457"/>
        <end position="506"/>
    </location>
</feature>
<evidence type="ECO:0000256" key="1">
    <source>
        <dbReference type="ARBA" id="ARBA00004184"/>
    </source>
</evidence>
<evidence type="ECO:0000313" key="10">
    <source>
        <dbReference type="Proteomes" id="UP000789570"/>
    </source>
</evidence>
<evidence type="ECO:0000256" key="2">
    <source>
        <dbReference type="ARBA" id="ARBA00004496"/>
    </source>
</evidence>
<feature type="compositionally biased region" description="Polar residues" evidence="7">
    <location>
        <begin position="15"/>
        <end position="30"/>
    </location>
</feature>
<dbReference type="PROSITE" id="PS50913">
    <property type="entry name" value="GRIP"/>
    <property type="match status" value="1"/>
</dbReference>
<dbReference type="GO" id="GO:0005794">
    <property type="term" value="C:Golgi apparatus"/>
    <property type="evidence" value="ECO:0007669"/>
    <property type="project" value="TreeGrafter"/>
</dbReference>
<evidence type="ECO:0000256" key="4">
    <source>
        <dbReference type="ARBA" id="ARBA00023054"/>
    </source>
</evidence>
<dbReference type="AlphaFoldDB" id="A0A9N9DEL7"/>
<organism evidence="9 10">
    <name type="scientific">Funneliformis caledonium</name>
    <dbReference type="NCBI Taxonomy" id="1117310"/>
    <lineage>
        <taxon>Eukaryota</taxon>
        <taxon>Fungi</taxon>
        <taxon>Fungi incertae sedis</taxon>
        <taxon>Mucoromycota</taxon>
        <taxon>Glomeromycotina</taxon>
        <taxon>Glomeromycetes</taxon>
        <taxon>Glomerales</taxon>
        <taxon>Glomeraceae</taxon>
        <taxon>Funneliformis</taxon>
    </lineage>
</organism>
<reference evidence="9" key="1">
    <citation type="submission" date="2021-06" db="EMBL/GenBank/DDBJ databases">
        <authorList>
            <person name="Kallberg Y."/>
            <person name="Tangrot J."/>
            <person name="Rosling A."/>
        </authorList>
    </citation>
    <scope>NUCLEOTIDE SEQUENCE</scope>
    <source>
        <strain evidence="9">UK204</strain>
    </source>
</reference>
<keyword evidence="5" id="KW-0472">Membrane</keyword>
<comment type="caution">
    <text evidence="9">The sequence shown here is derived from an EMBL/GenBank/DDBJ whole genome shotgun (WGS) entry which is preliminary data.</text>
</comment>
<feature type="compositionally biased region" description="Low complexity" evidence="7">
    <location>
        <begin position="383"/>
        <end position="396"/>
    </location>
</feature>
<keyword evidence="10" id="KW-1185">Reference proteome</keyword>
<dbReference type="EMBL" id="CAJVPQ010003604">
    <property type="protein sequence ID" value="CAG8632709.1"/>
    <property type="molecule type" value="Genomic_DNA"/>
</dbReference>
<protein>
    <submittedName>
        <fullName evidence="9">9862_t:CDS:1</fullName>
    </submittedName>
</protein>
<feature type="region of interest" description="Disordered" evidence="7">
    <location>
        <begin position="14"/>
        <end position="38"/>
    </location>
</feature>
<evidence type="ECO:0000313" key="9">
    <source>
        <dbReference type="EMBL" id="CAG8632709.1"/>
    </source>
</evidence>